<dbReference type="EMBL" id="UGED01000002">
    <property type="protein sequence ID" value="STL04961.1"/>
    <property type="molecule type" value="Genomic_DNA"/>
</dbReference>
<dbReference type="Pfam" id="PF02836">
    <property type="entry name" value="Glyco_hydro_2_C"/>
    <property type="match status" value="1"/>
</dbReference>
<name>A0A377AGS2_ECOLX</name>
<accession>A0A377AGS2</accession>
<keyword evidence="4 6" id="KW-0326">Glycosidase</keyword>
<evidence type="ECO:0000256" key="4">
    <source>
        <dbReference type="ARBA" id="ARBA00023295"/>
    </source>
</evidence>
<evidence type="ECO:0000313" key="6">
    <source>
        <dbReference type="EMBL" id="STL04961.1"/>
    </source>
</evidence>
<organism evidence="6 7">
    <name type="scientific">Escherichia coli</name>
    <dbReference type="NCBI Taxonomy" id="562"/>
    <lineage>
        <taxon>Bacteria</taxon>
        <taxon>Pseudomonadati</taxon>
        <taxon>Pseudomonadota</taxon>
        <taxon>Gammaproteobacteria</taxon>
        <taxon>Enterobacterales</taxon>
        <taxon>Enterobacteriaceae</taxon>
        <taxon>Escherichia</taxon>
    </lineage>
</organism>
<dbReference type="GO" id="GO:0005990">
    <property type="term" value="P:lactose catabolic process"/>
    <property type="evidence" value="ECO:0007669"/>
    <property type="project" value="TreeGrafter"/>
</dbReference>
<protein>
    <recommendedName>
        <fullName evidence="2">beta-galactosidase</fullName>
        <ecNumber evidence="2">3.2.1.23</ecNumber>
    </recommendedName>
</protein>
<sequence length="109" mass="12489">MGNGPGGLTEYQNVFYKHDCIQGHYVWEWCDHGIQAQDDNGNVWYKFGGDYGDYPNNYNFCLDGLIYSDQTPGPGLKEYKQVIAPVKIHALDLTRGELKVENKLWFTHA</sequence>
<dbReference type="SUPFAM" id="SSF51445">
    <property type="entry name" value="(Trans)glycosidases"/>
    <property type="match status" value="1"/>
</dbReference>
<gene>
    <name evidence="6" type="primary">ebgA_2</name>
    <name evidence="6" type="ORF">NCTC9962_00586</name>
</gene>
<dbReference type="Proteomes" id="UP000254052">
    <property type="component" value="Unassembled WGS sequence"/>
</dbReference>
<dbReference type="PANTHER" id="PTHR46323">
    <property type="entry name" value="BETA-GALACTOSIDASE"/>
    <property type="match status" value="1"/>
</dbReference>
<evidence type="ECO:0000256" key="2">
    <source>
        <dbReference type="ARBA" id="ARBA00012756"/>
    </source>
</evidence>
<evidence type="ECO:0000313" key="7">
    <source>
        <dbReference type="Proteomes" id="UP000254052"/>
    </source>
</evidence>
<evidence type="ECO:0000256" key="3">
    <source>
        <dbReference type="ARBA" id="ARBA00022801"/>
    </source>
</evidence>
<proteinExistence type="predicted"/>
<reference evidence="6 7" key="1">
    <citation type="submission" date="2018-06" db="EMBL/GenBank/DDBJ databases">
        <authorList>
            <consortium name="Pathogen Informatics"/>
            <person name="Doyle S."/>
        </authorList>
    </citation>
    <scope>NUCLEOTIDE SEQUENCE [LARGE SCALE GENOMIC DNA]</scope>
    <source>
        <strain evidence="6 7">NCTC9962</strain>
    </source>
</reference>
<evidence type="ECO:0000256" key="1">
    <source>
        <dbReference type="ARBA" id="ARBA00001412"/>
    </source>
</evidence>
<dbReference type="InterPro" id="IPR017853">
    <property type="entry name" value="GH"/>
</dbReference>
<evidence type="ECO:0000259" key="5">
    <source>
        <dbReference type="Pfam" id="PF02836"/>
    </source>
</evidence>
<feature type="domain" description="Glycoside hydrolase family 2 catalytic" evidence="5">
    <location>
        <begin position="1"/>
        <end position="88"/>
    </location>
</feature>
<dbReference type="GO" id="GO:0009341">
    <property type="term" value="C:beta-galactosidase complex"/>
    <property type="evidence" value="ECO:0007669"/>
    <property type="project" value="TreeGrafter"/>
</dbReference>
<dbReference type="InterPro" id="IPR006103">
    <property type="entry name" value="Glyco_hydro_2_cat"/>
</dbReference>
<dbReference type="GO" id="GO:0004565">
    <property type="term" value="F:beta-galactosidase activity"/>
    <property type="evidence" value="ECO:0007669"/>
    <property type="project" value="UniProtKB-EC"/>
</dbReference>
<dbReference type="InterPro" id="IPR050347">
    <property type="entry name" value="Bact_Beta-galactosidase"/>
</dbReference>
<comment type="catalytic activity">
    <reaction evidence="1">
        <text>Hydrolysis of terminal non-reducing beta-D-galactose residues in beta-D-galactosides.</text>
        <dbReference type="EC" id="3.2.1.23"/>
    </reaction>
</comment>
<dbReference type="PANTHER" id="PTHR46323:SF2">
    <property type="entry name" value="BETA-GALACTOSIDASE"/>
    <property type="match status" value="1"/>
</dbReference>
<keyword evidence="3 6" id="KW-0378">Hydrolase</keyword>
<dbReference type="AlphaFoldDB" id="A0A377AGS2"/>
<dbReference type="Gene3D" id="3.20.20.80">
    <property type="entry name" value="Glycosidases"/>
    <property type="match status" value="1"/>
</dbReference>
<dbReference type="EC" id="3.2.1.23" evidence="2"/>